<proteinExistence type="predicted"/>
<feature type="transmembrane region" description="Helical" evidence="1">
    <location>
        <begin position="12"/>
        <end position="32"/>
    </location>
</feature>
<name>A0ABD6C1J3_9EURY</name>
<feature type="transmembrane region" description="Helical" evidence="1">
    <location>
        <begin position="38"/>
        <end position="57"/>
    </location>
</feature>
<reference evidence="2 3" key="1">
    <citation type="journal article" date="2019" name="Int. J. Syst. Evol. Microbiol.">
        <title>The Global Catalogue of Microorganisms (GCM) 10K type strain sequencing project: providing services to taxonomists for standard genome sequencing and annotation.</title>
        <authorList>
            <consortium name="The Broad Institute Genomics Platform"/>
            <consortium name="The Broad Institute Genome Sequencing Center for Infectious Disease"/>
            <person name="Wu L."/>
            <person name="Ma J."/>
        </authorList>
    </citation>
    <scope>NUCLEOTIDE SEQUENCE [LARGE SCALE GENOMIC DNA]</scope>
    <source>
        <strain evidence="2 3">CGMCC 1.12689</strain>
    </source>
</reference>
<dbReference type="EMBL" id="JBHUDB010000006">
    <property type="protein sequence ID" value="MFD1570985.1"/>
    <property type="molecule type" value="Genomic_DNA"/>
</dbReference>
<dbReference type="AlphaFoldDB" id="A0ABD6C1J3"/>
<comment type="caution">
    <text evidence="2">The sequence shown here is derived from an EMBL/GenBank/DDBJ whole genome shotgun (WGS) entry which is preliminary data.</text>
</comment>
<evidence type="ECO:0000313" key="3">
    <source>
        <dbReference type="Proteomes" id="UP001597185"/>
    </source>
</evidence>
<sequence>MPDSDADSIASTIVAVVIAFALVTLVAGYFLGANWTQAVLVGGFASVVAAASAWLTARRE</sequence>
<keyword evidence="1" id="KW-0812">Transmembrane</keyword>
<gene>
    <name evidence="2" type="ORF">ACFR9T_10365</name>
</gene>
<evidence type="ECO:0000256" key="1">
    <source>
        <dbReference type="SAM" id="Phobius"/>
    </source>
</evidence>
<dbReference type="RefSeq" id="WP_256418253.1">
    <property type="nucleotide sequence ID" value="NZ_JANHDL010000005.1"/>
</dbReference>
<dbReference type="Proteomes" id="UP001597185">
    <property type="component" value="Unassembled WGS sequence"/>
</dbReference>
<keyword evidence="1" id="KW-1133">Transmembrane helix</keyword>
<protein>
    <submittedName>
        <fullName evidence="2">Uncharacterized protein</fullName>
    </submittedName>
</protein>
<accession>A0ABD6C1J3</accession>
<organism evidence="2 3">
    <name type="scientific">Halorubrum laminariae</name>
    <dbReference type="NCBI Taxonomy" id="1433523"/>
    <lineage>
        <taxon>Archaea</taxon>
        <taxon>Methanobacteriati</taxon>
        <taxon>Methanobacteriota</taxon>
        <taxon>Stenosarchaea group</taxon>
        <taxon>Halobacteria</taxon>
        <taxon>Halobacteriales</taxon>
        <taxon>Haloferacaceae</taxon>
        <taxon>Halorubrum</taxon>
    </lineage>
</organism>
<keyword evidence="3" id="KW-1185">Reference proteome</keyword>
<keyword evidence="1" id="KW-0472">Membrane</keyword>
<evidence type="ECO:0000313" key="2">
    <source>
        <dbReference type="EMBL" id="MFD1570985.1"/>
    </source>
</evidence>